<name>A0A142K8A9_9CAUD</name>
<organism evidence="1 2">
    <name type="scientific">Gordonia phage Hotorobo</name>
    <dbReference type="NCBI Taxonomy" id="1821554"/>
    <lineage>
        <taxon>Viruses</taxon>
        <taxon>Duplodnaviria</taxon>
        <taxon>Heunggongvirae</taxon>
        <taxon>Uroviricota</taxon>
        <taxon>Caudoviricetes</taxon>
        <taxon>Montyvirus</taxon>
        <taxon>Montyvirus monty</taxon>
    </lineage>
</organism>
<reference evidence="2" key="1">
    <citation type="submission" date="2016-06" db="EMBL/GenBank/DDBJ databases">
        <authorList>
            <person name="Kjaerup R.B."/>
            <person name="Dalgaard T.S."/>
            <person name="Juul-Madsen H.R."/>
        </authorList>
    </citation>
    <scope>NUCLEOTIDE SEQUENCE [LARGE SCALE GENOMIC DNA]</scope>
</reference>
<sequence length="173" mass="19278">MTYPTHDQAEAFLAGQPVDHLYNHQTGQLTTEGESLIATALDLIQACCWTATDAHGFHEENGEPRNFGLVTALLHSEVSEGLESWRENEPPLWFNDKKVGVKKDEARHPDPYNSDGTIRKAEGIFSEFADIIIRLGDSAEELQRSGANASLAEAVIYKLRYNQSRPFKHGKIA</sequence>
<gene>
    <name evidence="1" type="primary">50</name>
    <name evidence="1" type="ORF">SEA_HOTOROBO_50</name>
</gene>
<dbReference type="GO" id="GO:0016787">
    <property type="term" value="F:hydrolase activity"/>
    <property type="evidence" value="ECO:0007669"/>
    <property type="project" value="UniProtKB-KW"/>
</dbReference>
<dbReference type="OrthoDB" id="21611at10239"/>
<keyword evidence="1" id="KW-0378">Hydrolase</keyword>
<proteinExistence type="predicted"/>
<dbReference type="Proteomes" id="UP000201248">
    <property type="component" value="Segment"/>
</dbReference>
<protein>
    <submittedName>
        <fullName evidence="1">MazG-like nucleotide pyrophosphohydrolase</fullName>
    </submittedName>
</protein>
<accession>A0A142K8A9</accession>
<dbReference type="EMBL" id="KU963245">
    <property type="protein sequence ID" value="AMS02342.1"/>
    <property type="molecule type" value="Genomic_DNA"/>
</dbReference>
<dbReference type="RefSeq" id="YP_009301000.1">
    <property type="nucleotide sequence ID" value="NC_031229.1"/>
</dbReference>
<dbReference type="KEGG" id="vg:29124652"/>
<dbReference type="GeneID" id="29124652"/>
<evidence type="ECO:0000313" key="2">
    <source>
        <dbReference type="Proteomes" id="UP000201248"/>
    </source>
</evidence>
<evidence type="ECO:0000313" key="1">
    <source>
        <dbReference type="EMBL" id="AMS02342.1"/>
    </source>
</evidence>